<feature type="transmembrane region" description="Helical" evidence="1">
    <location>
        <begin position="38"/>
        <end position="57"/>
    </location>
</feature>
<sequence>MVGSRAGNALRVKRTALDRLWNPPGRTPAQVRNSRVRIVGSLILLTGLLIGVVLLLLR</sequence>
<dbReference type="AlphaFoldDB" id="A0A6J4T515"/>
<reference evidence="2" key="1">
    <citation type="submission" date="2020-02" db="EMBL/GenBank/DDBJ databases">
        <authorList>
            <person name="Meier V. D."/>
        </authorList>
    </citation>
    <scope>NUCLEOTIDE SEQUENCE</scope>
    <source>
        <strain evidence="2">AVDCRST_MAG69</strain>
    </source>
</reference>
<evidence type="ECO:0000256" key="1">
    <source>
        <dbReference type="SAM" id="Phobius"/>
    </source>
</evidence>
<protein>
    <submittedName>
        <fullName evidence="2">Uncharacterized protein</fullName>
    </submittedName>
</protein>
<proteinExistence type="predicted"/>
<keyword evidence="1" id="KW-1133">Transmembrane helix</keyword>
<gene>
    <name evidence="2" type="ORF">AVDCRST_MAG69-2661</name>
</gene>
<dbReference type="EMBL" id="CADCVP010000293">
    <property type="protein sequence ID" value="CAA9514166.1"/>
    <property type="molecule type" value="Genomic_DNA"/>
</dbReference>
<evidence type="ECO:0000313" key="2">
    <source>
        <dbReference type="EMBL" id="CAA9514166.1"/>
    </source>
</evidence>
<accession>A0A6J4T515</accession>
<name>A0A6J4T515_9ACTN</name>
<organism evidence="2">
    <name type="scientific">uncultured Solirubrobacteraceae bacterium</name>
    <dbReference type="NCBI Taxonomy" id="1162706"/>
    <lineage>
        <taxon>Bacteria</taxon>
        <taxon>Bacillati</taxon>
        <taxon>Actinomycetota</taxon>
        <taxon>Thermoleophilia</taxon>
        <taxon>Solirubrobacterales</taxon>
        <taxon>Solirubrobacteraceae</taxon>
        <taxon>environmental samples</taxon>
    </lineage>
</organism>
<keyword evidence="1" id="KW-0472">Membrane</keyword>
<keyword evidence="1" id="KW-0812">Transmembrane</keyword>